<dbReference type="AlphaFoldDB" id="A0AA45LF59"/>
<protein>
    <recommendedName>
        <fullName evidence="3">Mobile element protein</fullName>
    </recommendedName>
</protein>
<evidence type="ECO:0008006" key="3">
    <source>
        <dbReference type="Google" id="ProtNLM"/>
    </source>
</evidence>
<dbReference type="PANTHER" id="PTHR30007:SF0">
    <property type="entry name" value="TRANSPOSASE"/>
    <property type="match status" value="1"/>
</dbReference>
<accession>A0AA45LF59</accession>
<gene>
    <name evidence="1" type="ORF">KCV87_12270</name>
</gene>
<evidence type="ECO:0000313" key="1">
    <source>
        <dbReference type="EMBL" id="QUF08368.1"/>
    </source>
</evidence>
<dbReference type="PANTHER" id="PTHR30007">
    <property type="entry name" value="PHP DOMAIN PROTEIN"/>
    <property type="match status" value="1"/>
</dbReference>
<dbReference type="Proteomes" id="UP000677152">
    <property type="component" value="Chromosome"/>
</dbReference>
<name>A0AA45LF59_9PSEU</name>
<sequence length="130" mass="14942">MWADGGYTGPLIDRARGVLGLVVEIVQRPQVPYFTVLPRRWVVEEALAWITGHRCCVRDYDACLTTTRPWRLVHDPHHQSPTHLTPVARKQLLKLAVEPADEDVAVWLRQLLGYVLFDRFDTFRLDAIAV</sequence>
<proteinExistence type="predicted"/>
<reference evidence="1" key="1">
    <citation type="submission" date="2021-04" db="EMBL/GenBank/DDBJ databases">
        <title>Genomic sequence of Actinosynnema pretiosum subsp. pretiosum ATCC 31280 (C-14919).</title>
        <authorList>
            <person name="Bai L."/>
            <person name="Wang X."/>
            <person name="Xiao Y."/>
        </authorList>
    </citation>
    <scope>NUCLEOTIDE SEQUENCE</scope>
    <source>
        <strain evidence="1">ATCC 31280</strain>
    </source>
</reference>
<evidence type="ECO:0000313" key="2">
    <source>
        <dbReference type="Proteomes" id="UP000677152"/>
    </source>
</evidence>
<organism evidence="1 2">
    <name type="scientific">Actinosynnema pretiosum subsp. pretiosum</name>
    <dbReference type="NCBI Taxonomy" id="103721"/>
    <lineage>
        <taxon>Bacteria</taxon>
        <taxon>Bacillati</taxon>
        <taxon>Actinomycetota</taxon>
        <taxon>Actinomycetes</taxon>
        <taxon>Pseudonocardiales</taxon>
        <taxon>Pseudonocardiaceae</taxon>
        <taxon>Actinosynnema</taxon>
    </lineage>
</organism>
<dbReference type="EMBL" id="CP073249">
    <property type="protein sequence ID" value="QUF08368.1"/>
    <property type="molecule type" value="Genomic_DNA"/>
</dbReference>